<evidence type="ECO:0000313" key="3">
    <source>
        <dbReference type="EMBL" id="PTP37047.1"/>
    </source>
</evidence>
<sequence>MAINGQKSSGYRDIKSKSDKRLSKANYEFDVYSDNWQLDANVRLNLALLEPLSLTPKFSACFRLALADYAAEFSSNYARNIFSYTRLLFEMGVTDKITEQYVINFKSSLTQNTEYKLGYIRAFLLDWHDKEIYGVDKKVVGLLSALKISGNEKGKAVALGCPYSGAYTLEEQSAFITWYVDAFTEQLFSLYDYAFIMALQYTGARPIQLTHLYYEDLLIRTEAGIEHFDLRIPNAKKRNETFRGSYQIKKDVSEDLILVLTAQAKQSIKMIEEHFNVSLTSQQKKQIPIFINEREILNLTYFSAFEEIQQKTSDLLCLRTNGANPSVTEIVRRLSRLCPLKTARIKVDGGCGDLHINPRRFRYSHATNMAMLGASDHTIAEELGHEDTQNVTVYTEFNEEMADRIDDALATDLTPLAQAFSGTLIDSEKDAIRANDPRSRINNDEGNPVGNCGTFGFCANGSVHCYTCNKFQPWLNAPHEKMLKSVVSKRDRKREMGASEFVLQGHNRSINAIKAVILKCNARKQELENEGSLNV</sequence>
<organism evidence="3 4">
    <name type="scientific">Vibrio splendidus</name>
    <dbReference type="NCBI Taxonomy" id="29497"/>
    <lineage>
        <taxon>Bacteria</taxon>
        <taxon>Pseudomonadati</taxon>
        <taxon>Pseudomonadota</taxon>
        <taxon>Gammaproteobacteria</taxon>
        <taxon>Vibrionales</taxon>
        <taxon>Vibrionaceae</taxon>
        <taxon>Vibrio</taxon>
    </lineage>
</organism>
<proteinExistence type="predicted"/>
<dbReference type="InterPro" id="IPR048120">
    <property type="entry name" value="Integrase-like"/>
</dbReference>
<evidence type="ECO:0000256" key="1">
    <source>
        <dbReference type="ARBA" id="ARBA00023172"/>
    </source>
</evidence>
<dbReference type="RefSeq" id="WP_108187559.1">
    <property type="nucleotide sequence ID" value="NZ_PIFK01000013.1"/>
</dbReference>
<dbReference type="GO" id="GO:0015074">
    <property type="term" value="P:DNA integration"/>
    <property type="evidence" value="ECO:0007669"/>
    <property type="project" value="InterPro"/>
</dbReference>
<dbReference type="Pfam" id="PF00589">
    <property type="entry name" value="Phage_integrase"/>
    <property type="match status" value="1"/>
</dbReference>
<comment type="caution">
    <text evidence="3">The sequence shown here is derived from an EMBL/GenBank/DDBJ whole genome shotgun (WGS) entry which is preliminary data.</text>
</comment>
<dbReference type="Proteomes" id="UP000244197">
    <property type="component" value="Unassembled WGS sequence"/>
</dbReference>
<dbReference type="SUPFAM" id="SSF56349">
    <property type="entry name" value="DNA breaking-rejoining enzymes"/>
    <property type="match status" value="1"/>
</dbReference>
<dbReference type="AlphaFoldDB" id="A0A2T5EXL7"/>
<reference evidence="3 4" key="1">
    <citation type="submission" date="2017-11" db="EMBL/GenBank/DDBJ databases">
        <title>Population delineation of vibrios coincides with oyster pathogenicity.</title>
        <authorList>
            <person name="Bruto M."/>
            <person name="Labreuche Y."/>
            <person name="James A."/>
            <person name="Piel D."/>
            <person name="Chenivesse S."/>
            <person name="Petton B."/>
            <person name="Polz M.F."/>
            <person name="Le Roux F."/>
        </authorList>
    </citation>
    <scope>NUCLEOTIDE SEQUENCE [LARGE SCALE GENOMIC DNA]</scope>
    <source>
        <strain evidence="3 4">FF_144</strain>
    </source>
</reference>
<dbReference type="Gene3D" id="1.10.443.10">
    <property type="entry name" value="Intergrase catalytic core"/>
    <property type="match status" value="1"/>
</dbReference>
<dbReference type="EMBL" id="PIFK01000013">
    <property type="protein sequence ID" value="PTP37047.1"/>
    <property type="molecule type" value="Genomic_DNA"/>
</dbReference>
<protein>
    <recommendedName>
        <fullName evidence="2">Tyr recombinase domain-containing protein</fullName>
    </recommendedName>
</protein>
<feature type="domain" description="Tyr recombinase" evidence="2">
    <location>
        <begin position="162"/>
        <end position="407"/>
    </location>
</feature>
<accession>A0A2T5EXL7</accession>
<evidence type="ECO:0000259" key="2">
    <source>
        <dbReference type="PROSITE" id="PS51898"/>
    </source>
</evidence>
<gene>
    <name evidence="3" type="ORF">CWO07_08430</name>
</gene>
<dbReference type="GO" id="GO:0006310">
    <property type="term" value="P:DNA recombination"/>
    <property type="evidence" value="ECO:0007669"/>
    <property type="project" value="UniProtKB-KW"/>
</dbReference>
<dbReference type="PROSITE" id="PS51898">
    <property type="entry name" value="TYR_RECOMBINASE"/>
    <property type="match status" value="1"/>
</dbReference>
<dbReference type="InterPro" id="IPR002104">
    <property type="entry name" value="Integrase_catalytic"/>
</dbReference>
<dbReference type="InterPro" id="IPR013762">
    <property type="entry name" value="Integrase-like_cat_sf"/>
</dbReference>
<dbReference type="GO" id="GO:0003677">
    <property type="term" value="F:DNA binding"/>
    <property type="evidence" value="ECO:0007669"/>
    <property type="project" value="InterPro"/>
</dbReference>
<dbReference type="InterPro" id="IPR011010">
    <property type="entry name" value="DNA_brk_join_enz"/>
</dbReference>
<dbReference type="NCBIfam" id="NF041502">
    <property type="entry name" value="integrase_1"/>
    <property type="match status" value="1"/>
</dbReference>
<name>A0A2T5EXL7_VIBSP</name>
<evidence type="ECO:0000313" key="4">
    <source>
        <dbReference type="Proteomes" id="UP000244197"/>
    </source>
</evidence>
<keyword evidence="1" id="KW-0233">DNA recombination</keyword>